<name>A0AAV2NIW1_9HYME</name>
<evidence type="ECO:0000313" key="1">
    <source>
        <dbReference type="EMBL" id="CAL1680113.1"/>
    </source>
</evidence>
<gene>
    <name evidence="1" type="ORF">LPLAT_LOCUS6194</name>
</gene>
<dbReference type="Proteomes" id="UP001497644">
    <property type="component" value="Chromosome 2"/>
</dbReference>
<accession>A0AAV2NIW1</accession>
<proteinExistence type="predicted"/>
<organism evidence="1 2">
    <name type="scientific">Lasius platythorax</name>
    <dbReference type="NCBI Taxonomy" id="488582"/>
    <lineage>
        <taxon>Eukaryota</taxon>
        <taxon>Metazoa</taxon>
        <taxon>Ecdysozoa</taxon>
        <taxon>Arthropoda</taxon>
        <taxon>Hexapoda</taxon>
        <taxon>Insecta</taxon>
        <taxon>Pterygota</taxon>
        <taxon>Neoptera</taxon>
        <taxon>Endopterygota</taxon>
        <taxon>Hymenoptera</taxon>
        <taxon>Apocrita</taxon>
        <taxon>Aculeata</taxon>
        <taxon>Formicoidea</taxon>
        <taxon>Formicidae</taxon>
        <taxon>Formicinae</taxon>
        <taxon>Lasius</taxon>
        <taxon>Lasius</taxon>
    </lineage>
</organism>
<dbReference type="AlphaFoldDB" id="A0AAV2NIW1"/>
<evidence type="ECO:0000313" key="2">
    <source>
        <dbReference type="Proteomes" id="UP001497644"/>
    </source>
</evidence>
<reference evidence="1" key="1">
    <citation type="submission" date="2024-04" db="EMBL/GenBank/DDBJ databases">
        <authorList>
            <consortium name="Molecular Ecology Group"/>
        </authorList>
    </citation>
    <scope>NUCLEOTIDE SEQUENCE</scope>
</reference>
<sequence>MSLDDARRPVANFVSGIRESARLTRYGGSQREYAIKEMPEKNLGTLRSRGPLPHVKRCVQTSGAVVDASVNLFFAPRGSFAGSLEDLSGPLRLPSENLSIAQMARARQKPREYRV</sequence>
<keyword evidence="2" id="KW-1185">Reference proteome</keyword>
<dbReference type="EMBL" id="OZ034825">
    <property type="protein sequence ID" value="CAL1680113.1"/>
    <property type="molecule type" value="Genomic_DNA"/>
</dbReference>
<protein>
    <submittedName>
        <fullName evidence="1">Uncharacterized protein</fullName>
    </submittedName>
</protein>